<dbReference type="EMBL" id="BAABAT010000001">
    <property type="protein sequence ID" value="GAA4243849.1"/>
    <property type="molecule type" value="Genomic_DNA"/>
</dbReference>
<dbReference type="RefSeq" id="WP_380137451.1">
    <property type="nucleotide sequence ID" value="NZ_JBHTFY010000001.1"/>
</dbReference>
<name>A0ABP8CVI7_9ACTN</name>
<gene>
    <name evidence="1" type="ORF">GCM10022255_004550</name>
</gene>
<evidence type="ECO:0000313" key="2">
    <source>
        <dbReference type="Proteomes" id="UP001500620"/>
    </source>
</evidence>
<keyword evidence="2" id="KW-1185">Reference proteome</keyword>
<protein>
    <submittedName>
        <fullName evidence="1">Uncharacterized protein</fullName>
    </submittedName>
</protein>
<dbReference type="Proteomes" id="UP001500620">
    <property type="component" value="Unassembled WGS sequence"/>
</dbReference>
<evidence type="ECO:0000313" key="1">
    <source>
        <dbReference type="EMBL" id="GAA4243849.1"/>
    </source>
</evidence>
<organism evidence="1 2">
    <name type="scientific">Dactylosporangium darangshiense</name>
    <dbReference type="NCBI Taxonomy" id="579108"/>
    <lineage>
        <taxon>Bacteria</taxon>
        <taxon>Bacillati</taxon>
        <taxon>Actinomycetota</taxon>
        <taxon>Actinomycetes</taxon>
        <taxon>Micromonosporales</taxon>
        <taxon>Micromonosporaceae</taxon>
        <taxon>Dactylosporangium</taxon>
    </lineage>
</organism>
<sequence length="75" mass="8098">MQQLRYSPKEYGGFYLAKPKAGSSGTVDLDGLVAEQIAAHVAEFPAREVELVDITTGNQRGGWCRCCSHPGTATR</sequence>
<accession>A0ABP8CVI7</accession>
<proteinExistence type="predicted"/>
<comment type="caution">
    <text evidence="1">The sequence shown here is derived from an EMBL/GenBank/DDBJ whole genome shotgun (WGS) entry which is preliminary data.</text>
</comment>
<reference evidence="2" key="1">
    <citation type="journal article" date="2019" name="Int. J. Syst. Evol. Microbiol.">
        <title>The Global Catalogue of Microorganisms (GCM) 10K type strain sequencing project: providing services to taxonomists for standard genome sequencing and annotation.</title>
        <authorList>
            <consortium name="The Broad Institute Genomics Platform"/>
            <consortium name="The Broad Institute Genome Sequencing Center for Infectious Disease"/>
            <person name="Wu L."/>
            <person name="Ma J."/>
        </authorList>
    </citation>
    <scope>NUCLEOTIDE SEQUENCE [LARGE SCALE GENOMIC DNA]</scope>
    <source>
        <strain evidence="2">JCM 17441</strain>
    </source>
</reference>